<dbReference type="PANTHER" id="PTHR43210">
    <property type="entry name" value="DETHIOBIOTIN SYNTHETASE"/>
    <property type="match status" value="1"/>
</dbReference>
<keyword evidence="3 9" id="KW-0479">Metal-binding</keyword>
<comment type="function">
    <text evidence="9">Catalyzes a mechanistically unusual reaction, the ATP-dependent insertion of CO2 between the N7 and N8 nitrogen atoms of 7,8-diaminopelargonic acid (DAPA, also called 7,8-diammoniononanoate) to form a ureido ring.</text>
</comment>
<dbReference type="SUPFAM" id="SSF52540">
    <property type="entry name" value="P-loop containing nucleoside triphosphate hydrolases"/>
    <property type="match status" value="1"/>
</dbReference>
<accession>A0A4R1GIB1</accession>
<name>A0A4R1GIB1_9BACT</name>
<feature type="binding site" evidence="9">
    <location>
        <position position="104"/>
    </location>
    <ligand>
        <name>Mg(2+)</name>
        <dbReference type="ChEBI" id="CHEBI:18420"/>
    </ligand>
</feature>
<evidence type="ECO:0000256" key="6">
    <source>
        <dbReference type="ARBA" id="ARBA00022840"/>
    </source>
</evidence>
<evidence type="ECO:0000256" key="1">
    <source>
        <dbReference type="ARBA" id="ARBA00022490"/>
    </source>
</evidence>
<dbReference type="EMBL" id="SMFV01000001">
    <property type="protein sequence ID" value="TCK06645.1"/>
    <property type="molecule type" value="Genomic_DNA"/>
</dbReference>
<dbReference type="RefSeq" id="WP_132525375.1">
    <property type="nucleotide sequence ID" value="NZ_SMFV01000001.1"/>
</dbReference>
<keyword evidence="2 9" id="KW-0436">Ligase</keyword>
<dbReference type="GO" id="GO:0000287">
    <property type="term" value="F:magnesium ion binding"/>
    <property type="evidence" value="ECO:0007669"/>
    <property type="project" value="UniProtKB-UniRule"/>
</dbReference>
<reference evidence="10 11" key="1">
    <citation type="submission" date="2019-03" db="EMBL/GenBank/DDBJ databases">
        <title>Genomic Encyclopedia of Archaeal and Bacterial Type Strains, Phase II (KMG-II): from individual species to whole genera.</title>
        <authorList>
            <person name="Goeker M."/>
        </authorList>
    </citation>
    <scope>NUCLEOTIDE SEQUENCE [LARGE SCALE GENOMIC DNA]</scope>
    <source>
        <strain evidence="10 11">DSM 24425</strain>
    </source>
</reference>
<evidence type="ECO:0000256" key="5">
    <source>
        <dbReference type="ARBA" id="ARBA00022756"/>
    </source>
</evidence>
<feature type="binding site" evidence="9">
    <location>
        <position position="14"/>
    </location>
    <ligand>
        <name>Mg(2+)</name>
        <dbReference type="ChEBI" id="CHEBI:18420"/>
    </ligand>
</feature>
<protein>
    <recommendedName>
        <fullName evidence="9">ATP-dependent dethiobiotin synthetase BioD</fullName>
        <ecNumber evidence="9">6.3.3.3</ecNumber>
    </recommendedName>
    <alternativeName>
        <fullName evidence="9">DTB synthetase</fullName>
        <shortName evidence="9">DTBS</shortName>
    </alternativeName>
    <alternativeName>
        <fullName evidence="9">Dethiobiotin synthase</fullName>
    </alternativeName>
</protein>
<evidence type="ECO:0000256" key="2">
    <source>
        <dbReference type="ARBA" id="ARBA00022598"/>
    </source>
</evidence>
<comment type="subcellular location">
    <subcellularLocation>
        <location evidence="9">Cytoplasm</location>
    </subcellularLocation>
</comment>
<comment type="cofactor">
    <cofactor evidence="9">
        <name>Mg(2+)</name>
        <dbReference type="ChEBI" id="CHEBI:18420"/>
    </cofactor>
</comment>
<evidence type="ECO:0000256" key="8">
    <source>
        <dbReference type="ARBA" id="ARBA00047386"/>
    </source>
</evidence>
<dbReference type="Proteomes" id="UP000295777">
    <property type="component" value="Unassembled WGS sequence"/>
</dbReference>
<gene>
    <name evidence="9" type="primary">bioD</name>
    <name evidence="10" type="ORF">CLV27_0451</name>
</gene>
<dbReference type="HAMAP" id="MF_00336">
    <property type="entry name" value="BioD"/>
    <property type="match status" value="1"/>
</dbReference>
<feature type="binding site" evidence="9">
    <location>
        <begin position="10"/>
        <end position="15"/>
    </location>
    <ligand>
        <name>ATP</name>
        <dbReference type="ChEBI" id="CHEBI:30616"/>
    </ligand>
</feature>
<comment type="catalytic activity">
    <reaction evidence="8">
        <text>(7R,8S)-8-amino-7-(carboxyamino)nonanoate + ATP = (4R,5S)-dethiobiotin + ADP + phosphate + H(+)</text>
        <dbReference type="Rhea" id="RHEA:63684"/>
        <dbReference type="ChEBI" id="CHEBI:15378"/>
        <dbReference type="ChEBI" id="CHEBI:30616"/>
        <dbReference type="ChEBI" id="CHEBI:43474"/>
        <dbReference type="ChEBI" id="CHEBI:149470"/>
        <dbReference type="ChEBI" id="CHEBI:149473"/>
        <dbReference type="ChEBI" id="CHEBI:456216"/>
    </reaction>
</comment>
<evidence type="ECO:0000256" key="7">
    <source>
        <dbReference type="ARBA" id="ARBA00022842"/>
    </source>
</evidence>
<dbReference type="PANTHER" id="PTHR43210:SF2">
    <property type="entry name" value="ATP-DEPENDENT DETHIOBIOTIN SYNTHETASE BIOD 2"/>
    <property type="match status" value="1"/>
</dbReference>
<feature type="binding site" evidence="9">
    <location>
        <position position="195"/>
    </location>
    <ligand>
        <name>ATP</name>
        <dbReference type="ChEBI" id="CHEBI:30616"/>
    </ligand>
</feature>
<keyword evidence="11" id="KW-1185">Reference proteome</keyword>
<comment type="pathway">
    <text evidence="9">Cofactor biosynthesis; biotin biosynthesis; biotin from 7,8-diaminononanoate: step 1/2.</text>
</comment>
<dbReference type="PIRSF" id="PIRSF006755">
    <property type="entry name" value="DTB_synth"/>
    <property type="match status" value="1"/>
</dbReference>
<keyword evidence="1 9" id="KW-0963">Cytoplasm</keyword>
<feature type="binding site" evidence="9">
    <location>
        <begin position="164"/>
        <end position="165"/>
    </location>
    <ligand>
        <name>ATP</name>
        <dbReference type="ChEBI" id="CHEBI:30616"/>
    </ligand>
</feature>
<dbReference type="GO" id="GO:0005829">
    <property type="term" value="C:cytosol"/>
    <property type="evidence" value="ECO:0007669"/>
    <property type="project" value="TreeGrafter"/>
</dbReference>
<evidence type="ECO:0000256" key="4">
    <source>
        <dbReference type="ARBA" id="ARBA00022741"/>
    </source>
</evidence>
<comment type="catalytic activity">
    <reaction evidence="9">
        <text>(7R,8S)-7,8-diammoniononanoate + CO2 + ATP = (4R,5S)-dethiobiotin + ADP + phosphate + 3 H(+)</text>
        <dbReference type="Rhea" id="RHEA:15805"/>
        <dbReference type="ChEBI" id="CHEBI:15378"/>
        <dbReference type="ChEBI" id="CHEBI:16526"/>
        <dbReference type="ChEBI" id="CHEBI:30616"/>
        <dbReference type="ChEBI" id="CHEBI:43474"/>
        <dbReference type="ChEBI" id="CHEBI:149469"/>
        <dbReference type="ChEBI" id="CHEBI:149473"/>
        <dbReference type="ChEBI" id="CHEBI:456216"/>
        <dbReference type="EC" id="6.3.3.3"/>
    </reaction>
</comment>
<dbReference type="NCBIfam" id="TIGR00347">
    <property type="entry name" value="bioD"/>
    <property type="match status" value="1"/>
</dbReference>
<dbReference type="UniPathway" id="UPA00078">
    <property type="reaction ID" value="UER00161"/>
</dbReference>
<sequence length="206" mass="22839">MILVTGTDTGVGKTFVTISLVKWLREQNRNVCAFKIVETGCLPICEDAQKISEACGKEIRPIYSFKAPVAPSVAADMGRTSISIERIKKEILAFSGEYEEVFFEGAGGLLVPITWEYTFLDLARELGMDVVIVALNKLGVINHTLLTVKACECEGVRVKCVILNTKEKFDESVETNYESLRKLLKIPVYLFSSLEDASNFAESLLD</sequence>
<comment type="caution">
    <text evidence="9">Lacks conserved residue(s) required for the propagation of feature annotation.</text>
</comment>
<feature type="active site" evidence="9">
    <location>
        <position position="35"/>
    </location>
</feature>
<dbReference type="GO" id="GO:0005524">
    <property type="term" value="F:ATP binding"/>
    <property type="evidence" value="ECO:0007669"/>
    <property type="project" value="UniProtKB-UniRule"/>
</dbReference>
<feature type="binding site" evidence="9">
    <location>
        <begin position="104"/>
        <end position="107"/>
    </location>
    <ligand>
        <name>ATP</name>
        <dbReference type="ChEBI" id="CHEBI:30616"/>
    </ligand>
</feature>
<dbReference type="InterPro" id="IPR004472">
    <property type="entry name" value="DTB_synth_BioD"/>
</dbReference>
<keyword evidence="6 9" id="KW-0067">ATP-binding</keyword>
<keyword evidence="7 9" id="KW-0460">Magnesium</keyword>
<organism evidence="10 11">
    <name type="scientific">Phorcysia thermohydrogeniphila</name>
    <dbReference type="NCBI Taxonomy" id="936138"/>
    <lineage>
        <taxon>Bacteria</taxon>
        <taxon>Pseudomonadati</taxon>
        <taxon>Aquificota</taxon>
        <taxon>Aquificia</taxon>
        <taxon>Desulfurobacteriales</taxon>
        <taxon>Desulfurobacteriaceae</taxon>
        <taxon>Phorcysia</taxon>
    </lineage>
</organism>
<dbReference type="Gene3D" id="3.40.50.300">
    <property type="entry name" value="P-loop containing nucleotide triphosphate hydrolases"/>
    <property type="match status" value="1"/>
</dbReference>
<proteinExistence type="inferred from homology"/>
<dbReference type="GO" id="GO:0004141">
    <property type="term" value="F:dethiobiotin synthase activity"/>
    <property type="evidence" value="ECO:0007669"/>
    <property type="project" value="UniProtKB-UniRule"/>
</dbReference>
<feature type="binding site" evidence="9">
    <location>
        <position position="47"/>
    </location>
    <ligand>
        <name>Mg(2+)</name>
        <dbReference type="ChEBI" id="CHEBI:18420"/>
    </ligand>
</feature>
<feature type="binding site" evidence="9">
    <location>
        <position position="47"/>
    </location>
    <ligand>
        <name>ATP</name>
        <dbReference type="ChEBI" id="CHEBI:30616"/>
    </ligand>
</feature>
<dbReference type="Pfam" id="PF13500">
    <property type="entry name" value="AAA_26"/>
    <property type="match status" value="1"/>
</dbReference>
<feature type="binding site" evidence="9">
    <location>
        <position position="39"/>
    </location>
    <ligand>
        <name>substrate</name>
    </ligand>
</feature>
<evidence type="ECO:0000256" key="9">
    <source>
        <dbReference type="HAMAP-Rule" id="MF_00336"/>
    </source>
</evidence>
<evidence type="ECO:0000313" key="10">
    <source>
        <dbReference type="EMBL" id="TCK06645.1"/>
    </source>
</evidence>
<comment type="caution">
    <text evidence="10">The sequence shown here is derived from an EMBL/GenBank/DDBJ whole genome shotgun (WGS) entry which is preliminary data.</text>
</comment>
<keyword evidence="4 9" id="KW-0547">Nucleotide-binding</keyword>
<evidence type="ECO:0000313" key="11">
    <source>
        <dbReference type="Proteomes" id="UP000295777"/>
    </source>
</evidence>
<comment type="similarity">
    <text evidence="9">Belongs to the dethiobiotin synthetase family.</text>
</comment>
<dbReference type="OrthoDB" id="9802097at2"/>
<dbReference type="InterPro" id="IPR027417">
    <property type="entry name" value="P-loop_NTPase"/>
</dbReference>
<dbReference type="GO" id="GO:0009102">
    <property type="term" value="P:biotin biosynthetic process"/>
    <property type="evidence" value="ECO:0007669"/>
    <property type="project" value="UniProtKB-UniRule"/>
</dbReference>
<evidence type="ECO:0000256" key="3">
    <source>
        <dbReference type="ARBA" id="ARBA00022723"/>
    </source>
</evidence>
<dbReference type="CDD" id="cd03109">
    <property type="entry name" value="DTBS"/>
    <property type="match status" value="1"/>
</dbReference>
<dbReference type="EC" id="6.3.3.3" evidence="9"/>
<dbReference type="AlphaFoldDB" id="A0A4R1GIB1"/>
<keyword evidence="5 9" id="KW-0093">Biotin biosynthesis</keyword>
<comment type="subunit">
    <text evidence="9">Homodimer.</text>
</comment>